<evidence type="ECO:0000259" key="2">
    <source>
        <dbReference type="Pfam" id="PF05901"/>
    </source>
</evidence>
<dbReference type="RefSeq" id="WP_134761998.1">
    <property type="nucleotide sequence ID" value="NZ_SOZD01000003.1"/>
</dbReference>
<evidence type="ECO:0000313" key="3">
    <source>
        <dbReference type="EMBL" id="TFF22897.1"/>
    </source>
</evidence>
<dbReference type="InterPro" id="IPR008613">
    <property type="entry name" value="Excalibur_Ca-bd_domain"/>
</dbReference>
<organism evidence="3 4">
    <name type="scientific">Jiella endophytica</name>
    <dbReference type="NCBI Taxonomy" id="2558362"/>
    <lineage>
        <taxon>Bacteria</taxon>
        <taxon>Pseudomonadati</taxon>
        <taxon>Pseudomonadota</taxon>
        <taxon>Alphaproteobacteria</taxon>
        <taxon>Hyphomicrobiales</taxon>
        <taxon>Aurantimonadaceae</taxon>
        <taxon>Jiella</taxon>
    </lineage>
</organism>
<keyword evidence="4" id="KW-1185">Reference proteome</keyword>
<sequence length="100" mass="10775">MFRTAPALFAVFAVSFFLGPAPALPAPSNDDAGTLPHPSRTLDLLLAQRRTCKSVSSCEEAVWLWCGGYTRADGDHDGIPCENVCHSKREVDAIRAQIGC</sequence>
<reference evidence="3 4" key="1">
    <citation type="submission" date="2019-03" db="EMBL/GenBank/DDBJ databases">
        <title>Jiella endophytica sp. nov., a novel endophytic bacterium isolated from root of Ficus microcarpa Linn. f.</title>
        <authorList>
            <person name="Tuo L."/>
        </authorList>
    </citation>
    <scope>NUCLEOTIDE SEQUENCE [LARGE SCALE GENOMIC DNA]</scope>
    <source>
        <strain evidence="3 4">CBS5Q-3</strain>
    </source>
</reference>
<feature type="chain" id="PRO_5021191301" evidence="1">
    <location>
        <begin position="26"/>
        <end position="100"/>
    </location>
</feature>
<feature type="signal peptide" evidence="1">
    <location>
        <begin position="1"/>
        <end position="25"/>
    </location>
</feature>
<comment type="caution">
    <text evidence="3">The sequence shown here is derived from an EMBL/GenBank/DDBJ whole genome shotgun (WGS) entry which is preliminary data.</text>
</comment>
<accession>A0A4Y8RJC9</accession>
<protein>
    <submittedName>
        <fullName evidence="3">Calcium-binding protein</fullName>
    </submittedName>
</protein>
<proteinExistence type="predicted"/>
<dbReference type="OrthoDB" id="9805504at2"/>
<keyword evidence="1" id="KW-0732">Signal</keyword>
<dbReference type="Pfam" id="PF05901">
    <property type="entry name" value="Excalibur"/>
    <property type="match status" value="1"/>
</dbReference>
<feature type="domain" description="Excalibur calcium-binding" evidence="2">
    <location>
        <begin position="49"/>
        <end position="82"/>
    </location>
</feature>
<evidence type="ECO:0000313" key="4">
    <source>
        <dbReference type="Proteomes" id="UP000298179"/>
    </source>
</evidence>
<evidence type="ECO:0000256" key="1">
    <source>
        <dbReference type="SAM" id="SignalP"/>
    </source>
</evidence>
<name>A0A4Y8RJC9_9HYPH</name>
<dbReference type="AlphaFoldDB" id="A0A4Y8RJC9"/>
<gene>
    <name evidence="3" type="ORF">E3C22_10595</name>
</gene>
<dbReference type="EMBL" id="SOZD01000003">
    <property type="protein sequence ID" value="TFF22897.1"/>
    <property type="molecule type" value="Genomic_DNA"/>
</dbReference>
<dbReference type="Proteomes" id="UP000298179">
    <property type="component" value="Unassembled WGS sequence"/>
</dbReference>